<evidence type="ECO:0000313" key="1">
    <source>
        <dbReference type="EMBL" id="KAF1961470.1"/>
    </source>
</evidence>
<evidence type="ECO:0000313" key="2">
    <source>
        <dbReference type="Proteomes" id="UP000800035"/>
    </source>
</evidence>
<dbReference type="EMBL" id="ML976981">
    <property type="protein sequence ID" value="KAF1961470.1"/>
    <property type="molecule type" value="Genomic_DNA"/>
</dbReference>
<dbReference type="Proteomes" id="UP000800035">
    <property type="component" value="Unassembled WGS sequence"/>
</dbReference>
<proteinExistence type="predicted"/>
<accession>A0A6A5UAW6</accession>
<gene>
    <name evidence="1" type="ORF">CC80DRAFT_382277</name>
</gene>
<keyword evidence="2" id="KW-1185">Reference proteome</keyword>
<protein>
    <submittedName>
        <fullName evidence="1">Uncharacterized protein</fullName>
    </submittedName>
</protein>
<sequence>LFTKSKPSEEWHEQVAFTAGHYKPSDPLFPYPFLRRHTDYYLKRKGKLSQGEVDVKLAALIDANEKKKGKREVAIAACGHAMSPAAVRALINSEVQVANASFKGLDR</sequence>
<name>A0A6A5UAW6_9PLEO</name>
<organism evidence="1 2">
    <name type="scientific">Byssothecium circinans</name>
    <dbReference type="NCBI Taxonomy" id="147558"/>
    <lineage>
        <taxon>Eukaryota</taxon>
        <taxon>Fungi</taxon>
        <taxon>Dikarya</taxon>
        <taxon>Ascomycota</taxon>
        <taxon>Pezizomycotina</taxon>
        <taxon>Dothideomycetes</taxon>
        <taxon>Pleosporomycetidae</taxon>
        <taxon>Pleosporales</taxon>
        <taxon>Massarineae</taxon>
        <taxon>Massarinaceae</taxon>
        <taxon>Byssothecium</taxon>
    </lineage>
</organism>
<feature type="non-terminal residue" evidence="1">
    <location>
        <position position="1"/>
    </location>
</feature>
<dbReference type="OrthoDB" id="109543at2759"/>
<reference evidence="1" key="1">
    <citation type="journal article" date="2020" name="Stud. Mycol.">
        <title>101 Dothideomycetes genomes: a test case for predicting lifestyles and emergence of pathogens.</title>
        <authorList>
            <person name="Haridas S."/>
            <person name="Albert R."/>
            <person name="Binder M."/>
            <person name="Bloem J."/>
            <person name="Labutti K."/>
            <person name="Salamov A."/>
            <person name="Andreopoulos B."/>
            <person name="Baker S."/>
            <person name="Barry K."/>
            <person name="Bills G."/>
            <person name="Bluhm B."/>
            <person name="Cannon C."/>
            <person name="Castanera R."/>
            <person name="Culley D."/>
            <person name="Daum C."/>
            <person name="Ezra D."/>
            <person name="Gonzalez J."/>
            <person name="Henrissat B."/>
            <person name="Kuo A."/>
            <person name="Liang C."/>
            <person name="Lipzen A."/>
            <person name="Lutzoni F."/>
            <person name="Magnuson J."/>
            <person name="Mondo S."/>
            <person name="Nolan M."/>
            <person name="Ohm R."/>
            <person name="Pangilinan J."/>
            <person name="Park H.-J."/>
            <person name="Ramirez L."/>
            <person name="Alfaro M."/>
            <person name="Sun H."/>
            <person name="Tritt A."/>
            <person name="Yoshinaga Y."/>
            <person name="Zwiers L.-H."/>
            <person name="Turgeon B."/>
            <person name="Goodwin S."/>
            <person name="Spatafora J."/>
            <person name="Crous P."/>
            <person name="Grigoriev I."/>
        </authorList>
    </citation>
    <scope>NUCLEOTIDE SEQUENCE</scope>
    <source>
        <strain evidence="1">CBS 675.92</strain>
    </source>
</reference>
<dbReference type="AlphaFoldDB" id="A0A6A5UAW6"/>
<feature type="non-terminal residue" evidence="1">
    <location>
        <position position="107"/>
    </location>
</feature>